<accession>A0AAE1UIA1</accession>
<dbReference type="Proteomes" id="UP001292094">
    <property type="component" value="Unassembled WGS sequence"/>
</dbReference>
<protein>
    <submittedName>
        <fullName evidence="2">Uncharacterized protein</fullName>
    </submittedName>
</protein>
<feature type="region of interest" description="Disordered" evidence="1">
    <location>
        <begin position="99"/>
        <end position="118"/>
    </location>
</feature>
<gene>
    <name evidence="2" type="ORF">Pmani_009097</name>
</gene>
<name>A0AAE1UIA1_9EUCA</name>
<evidence type="ECO:0000256" key="1">
    <source>
        <dbReference type="SAM" id="MobiDB-lite"/>
    </source>
</evidence>
<feature type="region of interest" description="Disordered" evidence="1">
    <location>
        <begin position="32"/>
        <end position="65"/>
    </location>
</feature>
<proteinExistence type="predicted"/>
<organism evidence="2 3">
    <name type="scientific">Petrolisthes manimaculis</name>
    <dbReference type="NCBI Taxonomy" id="1843537"/>
    <lineage>
        <taxon>Eukaryota</taxon>
        <taxon>Metazoa</taxon>
        <taxon>Ecdysozoa</taxon>
        <taxon>Arthropoda</taxon>
        <taxon>Crustacea</taxon>
        <taxon>Multicrustacea</taxon>
        <taxon>Malacostraca</taxon>
        <taxon>Eumalacostraca</taxon>
        <taxon>Eucarida</taxon>
        <taxon>Decapoda</taxon>
        <taxon>Pleocyemata</taxon>
        <taxon>Anomura</taxon>
        <taxon>Galatheoidea</taxon>
        <taxon>Porcellanidae</taxon>
        <taxon>Petrolisthes</taxon>
    </lineage>
</organism>
<dbReference type="AlphaFoldDB" id="A0AAE1UIA1"/>
<reference evidence="2" key="1">
    <citation type="submission" date="2023-11" db="EMBL/GenBank/DDBJ databases">
        <title>Genome assemblies of two species of porcelain crab, Petrolisthes cinctipes and Petrolisthes manimaculis (Anomura: Porcellanidae).</title>
        <authorList>
            <person name="Angst P."/>
        </authorList>
    </citation>
    <scope>NUCLEOTIDE SEQUENCE</scope>
    <source>
        <strain evidence="2">PB745_02</strain>
        <tissue evidence="2">Gill</tissue>
    </source>
</reference>
<feature type="compositionally biased region" description="Polar residues" evidence="1">
    <location>
        <begin position="48"/>
        <end position="62"/>
    </location>
</feature>
<comment type="caution">
    <text evidence="2">The sequence shown here is derived from an EMBL/GenBank/DDBJ whole genome shotgun (WGS) entry which is preliminary data.</text>
</comment>
<sequence>MHPHRYFLLGNTYPQHLQANINICYTHINNKKHPRHSHLQPFNHKASTRGNSQPHLHSSCVHTTTGSAPTLTTAAHPANGAPLVTTTLPVLCRETSKAVATRRPHTLPPPLPLNTPRPLTDDCTLHRTTHDNNAIYLLGTTAQHILSNLALQRHTHSTISSTPPQQTYYESAQRHLAMWMREGVAAPCSCFITSIHCIKQLYMATGNAQDVDVGAVGRLEERLLSIAMELIELRRTIASSENNTNKKLMEMEEK</sequence>
<evidence type="ECO:0000313" key="3">
    <source>
        <dbReference type="Proteomes" id="UP001292094"/>
    </source>
</evidence>
<dbReference type="EMBL" id="JAWZYT010000700">
    <property type="protein sequence ID" value="KAK4320030.1"/>
    <property type="molecule type" value="Genomic_DNA"/>
</dbReference>
<feature type="compositionally biased region" description="Pro residues" evidence="1">
    <location>
        <begin position="106"/>
        <end position="115"/>
    </location>
</feature>
<evidence type="ECO:0000313" key="2">
    <source>
        <dbReference type="EMBL" id="KAK4320030.1"/>
    </source>
</evidence>
<keyword evidence="3" id="KW-1185">Reference proteome</keyword>